<dbReference type="InterPro" id="IPR041813">
    <property type="entry name" value="A2M_TED"/>
</dbReference>
<dbReference type="InterPro" id="IPR041555">
    <property type="entry name" value="MG3"/>
</dbReference>
<dbReference type="FunFam" id="2.60.40.10:FF:000312">
    <property type="entry name" value="Alpha-2-macroglobulin like 1"/>
    <property type="match status" value="1"/>
</dbReference>
<dbReference type="Pfam" id="PF17789">
    <property type="entry name" value="MG4"/>
    <property type="match status" value="1"/>
</dbReference>
<comment type="similarity">
    <text evidence="2">Belongs to the protease inhibitor I39 (alpha-2-macroglobulin) family.</text>
</comment>
<protein>
    <submittedName>
        <fullName evidence="15">PZP alpha-2-macroglobulin like</fullName>
    </submittedName>
</protein>
<organism evidence="15 16">
    <name type="scientific">Piliocolobus tephrosceles</name>
    <name type="common">Ugandan red Colobus</name>
    <dbReference type="NCBI Taxonomy" id="591936"/>
    <lineage>
        <taxon>Eukaryota</taxon>
        <taxon>Metazoa</taxon>
        <taxon>Chordata</taxon>
        <taxon>Craniata</taxon>
        <taxon>Vertebrata</taxon>
        <taxon>Euteleostomi</taxon>
        <taxon>Mammalia</taxon>
        <taxon>Eutheria</taxon>
        <taxon>Euarchontoglires</taxon>
        <taxon>Primates</taxon>
        <taxon>Haplorrhini</taxon>
        <taxon>Catarrhini</taxon>
        <taxon>Cercopithecidae</taxon>
        <taxon>Colobinae</taxon>
        <taxon>Piliocolobus</taxon>
    </lineage>
</organism>
<dbReference type="InterPro" id="IPR010916">
    <property type="entry name" value="TonB_box_CS"/>
</dbReference>
<dbReference type="InterPro" id="IPR014756">
    <property type="entry name" value="Ig_E-set"/>
</dbReference>
<dbReference type="SMART" id="SM01419">
    <property type="entry name" value="Thiol-ester_cl"/>
    <property type="match status" value="1"/>
</dbReference>
<dbReference type="FunFam" id="2.60.40.690:FF:000001">
    <property type="entry name" value="PZP, alpha-2-macroglobulin like"/>
    <property type="match status" value="1"/>
</dbReference>
<evidence type="ECO:0000259" key="14">
    <source>
        <dbReference type="SMART" id="SM01361"/>
    </source>
</evidence>
<dbReference type="InterPro" id="IPR008930">
    <property type="entry name" value="Terpenoid_cyclase/PrenylTrfase"/>
</dbReference>
<keyword evidence="9" id="KW-0325">Glycoprotein</keyword>
<dbReference type="InterPro" id="IPR013783">
    <property type="entry name" value="Ig-like_fold"/>
</dbReference>
<keyword evidence="4" id="KW-0646">Protease inhibitor</keyword>
<dbReference type="SMART" id="SM01359">
    <property type="entry name" value="A2M_N_2"/>
    <property type="match status" value="1"/>
</dbReference>
<name>A0A8C9GS09_9PRIM</name>
<gene>
    <name evidence="15" type="primary">LOC111526638</name>
</gene>
<dbReference type="InterPro" id="IPR047565">
    <property type="entry name" value="Alpha-macroglob_thiol-ester_cl"/>
</dbReference>
<dbReference type="PROSITE" id="PS00430">
    <property type="entry name" value="TONB_DEPENDENT_REC_1"/>
    <property type="match status" value="1"/>
</dbReference>
<evidence type="ECO:0000256" key="7">
    <source>
        <dbReference type="ARBA" id="ARBA00022966"/>
    </source>
</evidence>
<dbReference type="GO" id="GO:0002020">
    <property type="term" value="F:protease binding"/>
    <property type="evidence" value="ECO:0007669"/>
    <property type="project" value="TreeGrafter"/>
</dbReference>
<dbReference type="PANTHER" id="PTHR11412">
    <property type="entry name" value="MACROGLOBULIN / COMPLEMENT"/>
    <property type="match status" value="1"/>
</dbReference>
<dbReference type="InterPro" id="IPR036595">
    <property type="entry name" value="A-macroglobulin_rcpt-bd_sf"/>
</dbReference>
<dbReference type="Pfam" id="PF00207">
    <property type="entry name" value="A2M"/>
    <property type="match status" value="1"/>
</dbReference>
<dbReference type="Pfam" id="PF07678">
    <property type="entry name" value="TED_complement"/>
    <property type="match status" value="1"/>
</dbReference>
<dbReference type="PANTHER" id="PTHR11412:SF92">
    <property type="entry name" value="PREGNANCY ZONE PROTEIN"/>
    <property type="match status" value="1"/>
</dbReference>
<keyword evidence="16" id="KW-1185">Reference proteome</keyword>
<proteinExistence type="inferred from homology"/>
<dbReference type="InterPro" id="IPR011626">
    <property type="entry name" value="Alpha-macroglobulin_TED"/>
</dbReference>
<keyword evidence="3" id="KW-0964">Secreted</keyword>
<evidence type="ECO:0000256" key="11">
    <source>
        <dbReference type="SAM" id="SignalP"/>
    </source>
</evidence>
<keyword evidence="10" id="KW-0082">Bait region</keyword>
<keyword evidence="6" id="KW-0722">Serine protease inhibitor</keyword>
<reference evidence="15" key="1">
    <citation type="submission" date="2025-08" db="UniProtKB">
        <authorList>
            <consortium name="Ensembl"/>
        </authorList>
    </citation>
    <scope>IDENTIFICATION</scope>
</reference>
<feature type="domain" description="Alpha-macroglobulin receptor-binding" evidence="14">
    <location>
        <begin position="1379"/>
        <end position="1466"/>
    </location>
</feature>
<evidence type="ECO:0000256" key="9">
    <source>
        <dbReference type="ARBA" id="ARBA00023180"/>
    </source>
</evidence>
<feature type="domain" description="Alpha-2-macroglobulin" evidence="13">
    <location>
        <begin position="741"/>
        <end position="831"/>
    </location>
</feature>
<dbReference type="InterPro" id="IPR002890">
    <property type="entry name" value="MG2"/>
</dbReference>
<evidence type="ECO:0000313" key="16">
    <source>
        <dbReference type="Proteomes" id="UP000694416"/>
    </source>
</evidence>
<evidence type="ECO:0000256" key="10">
    <source>
        <dbReference type="ARBA" id="ARBA00023248"/>
    </source>
</evidence>
<dbReference type="SUPFAM" id="SSF81296">
    <property type="entry name" value="E set domains"/>
    <property type="match status" value="1"/>
</dbReference>
<dbReference type="Gene3D" id="2.60.120.1540">
    <property type="match status" value="1"/>
</dbReference>
<feature type="signal peptide" evidence="11">
    <location>
        <begin position="1"/>
        <end position="26"/>
    </location>
</feature>
<dbReference type="FunFam" id="2.20.130.20:FF:000004">
    <property type="entry name" value="PZP, alpha-2-macroglobulin like"/>
    <property type="match status" value="1"/>
</dbReference>
<dbReference type="GO" id="GO:0005615">
    <property type="term" value="C:extracellular space"/>
    <property type="evidence" value="ECO:0007669"/>
    <property type="project" value="InterPro"/>
</dbReference>
<evidence type="ECO:0000256" key="3">
    <source>
        <dbReference type="ARBA" id="ARBA00022525"/>
    </source>
</evidence>
<dbReference type="InterPro" id="IPR011625">
    <property type="entry name" value="A2M_N_BRD"/>
</dbReference>
<dbReference type="Ensembl" id="ENSPTET00000014602.1">
    <property type="protein sequence ID" value="ENSPTEP00000009598.1"/>
    <property type="gene ID" value="ENSPTEG00000010882.1"/>
</dbReference>
<dbReference type="FunFam" id="2.60.40.1930:FF:000001">
    <property type="entry name" value="CD109 isoform 3"/>
    <property type="match status" value="1"/>
</dbReference>
<dbReference type="SUPFAM" id="SSF48239">
    <property type="entry name" value="Terpenoid cyclases/Protein prenyltransferases"/>
    <property type="match status" value="1"/>
</dbReference>
<evidence type="ECO:0000256" key="6">
    <source>
        <dbReference type="ARBA" id="ARBA00022900"/>
    </source>
</evidence>
<evidence type="ECO:0000256" key="4">
    <source>
        <dbReference type="ARBA" id="ARBA00022690"/>
    </source>
</evidence>
<dbReference type="FunFam" id="1.50.10.20:FF:000001">
    <property type="entry name" value="CD109 isoform 1"/>
    <property type="match status" value="1"/>
</dbReference>
<dbReference type="Gene3D" id="2.20.130.20">
    <property type="match status" value="1"/>
</dbReference>
<dbReference type="GO" id="GO:0004867">
    <property type="term" value="F:serine-type endopeptidase inhibitor activity"/>
    <property type="evidence" value="ECO:0007669"/>
    <property type="project" value="UniProtKB-KW"/>
</dbReference>
<sequence length="1479" mass="163717">MGKDRLLHLCLMLLLILLSASDSNSAEPQYMVLVPSLLHTEAPEKGCVLLSHLNETVTVSASLESGRENRSLFTDLVAEKDLFHCVFFTLPRISASSEVAFLSIRIKGPTQDFRKRNTVLVKNTQSLVFVQTDKPVYKPEQTVRFRVVSVDENFRPRNELIPLIYLENPRRNRIAQWQSLKLEGGLNQLSFPLSSEPIQGSYKVVVQTESGGRIEHPFTVEEFVLPKFEVKVQVPKIISIVDEKVNITVCGKYTYGKPVPGLATVSLCRKLFHVPNCDKHEVCEEFSQQLNSNGCVTQQVHTKMLQIKNMGFEMKLRVEARIREEGTDLIVTANGISEITNIASKLIFVKVDSHFRQGIPFFGQVLLVDGKGVPIPNKLIFISASEANYFSNATTNEQGLAQFSINTTHILATKLFVQVYTVHPNLCFHYSWVTEDHQGAQHTANHVFSLSGSYIHLEPVAGTLPCGHTQSIRAHYILNIQAVGELSELSFHYLIMAKGGIVRSGTHTLPVESGDMKGSFALSFPVESDIAPIARIFIFTILPDGEVIGDSENFEIENCLANKVDLSFSPAQSPPASHAHLRVGAAPQSLCALRAVDQSMLLMKPEAELSASSVYNLLTVKDLTNFPDNVDQQEEEQGHCPHPFFIRNGAFYVPLSSNDEADIYSFLKGMGLKVFTNSKIRKPKSCSVIPPMSAGVIGQGYYRVSLGVAGRPYPSYDMMPLNNEQSSGPVPETVRSYFPETWIWELVAVDSSGVAEVGVTVPDTITEWKAGAFCLSEDAGLGISSTASLRAFQPFFVELTMPYSVIRGEVFTLKATVLNYLPKCIRVSVQLKASPAFLASQNTKGEESYCICGNERQTLSWTVTPKTLGNVNFSVSAEAMQSLELCGNEVAEVPEIKRKDTVIKTLLVEAEGIEQEKTFNSMTCASGADVSERLSLKLPSNVVKESARASFSVLGDILGSAMQNIQNLLQMPYGCGEQNMVLFAPNIYVLNYLNETQQLTQEIKAKAIGYLISGYQRQLNYKHQDGSYSTFGEKYGRNQGNTWLTAFVLKTFAQARSYIFIDEAHITQSLTWLSQMQKDNGCFRSSGSLLNNAIKGGVEDEVTLSAYVTIALLEIPLPVTHSIVRNALFCLESAWNVAKEGTHGSHVYTKALLAYAFSLVGNQDQSREILNSLDKEAVKEDNLVHWERPQKPKAPVGHFYQPQAPSAEVEMTSYVLLAYLTAQPAPTSGDLTSATNIVKWIMKQQNSQGGFSSTQDTVVALHALSRYGAATFTRTEKTAQVTIQDSRIFSTNFQVDNNNLLLLQQISLPELPGEYVITVTGERCVYLQTSMKYNILPEKEGSPFALKVQTVPQTCDGHEGHTSFQISLTVSYTGNRPASNMVIVDVKMVSGFIPLKQTVKMLERSSSVSRTEVSNNHVLIYVEQVTNQTLSFSFMVLQDIPVRDLKPAIVKVYDYYETDESVVAEYIAPCSTDTERGNV</sequence>
<dbReference type="Gene3D" id="2.60.40.10">
    <property type="entry name" value="Immunoglobulins"/>
    <property type="match status" value="2"/>
</dbReference>
<evidence type="ECO:0000256" key="1">
    <source>
        <dbReference type="ARBA" id="ARBA00004613"/>
    </source>
</evidence>
<dbReference type="Pfam" id="PF07703">
    <property type="entry name" value="A2M_BRD"/>
    <property type="match status" value="1"/>
</dbReference>
<dbReference type="Pfam" id="PF01835">
    <property type="entry name" value="MG2"/>
    <property type="match status" value="1"/>
</dbReference>
<dbReference type="SUPFAM" id="SSF49410">
    <property type="entry name" value="Alpha-macroglobulin receptor domain"/>
    <property type="match status" value="1"/>
</dbReference>
<dbReference type="FunFam" id="2.60.40.10:FF:000952">
    <property type="entry name" value="PZP, alpha-2-macroglobulin like"/>
    <property type="match status" value="1"/>
</dbReference>
<dbReference type="Gene3D" id="2.60.40.1930">
    <property type="match status" value="2"/>
</dbReference>
<evidence type="ECO:0000256" key="2">
    <source>
        <dbReference type="ARBA" id="ARBA00010952"/>
    </source>
</evidence>
<evidence type="ECO:0000256" key="8">
    <source>
        <dbReference type="ARBA" id="ARBA00023157"/>
    </source>
</evidence>
<dbReference type="CDD" id="cd02897">
    <property type="entry name" value="A2M_2"/>
    <property type="match status" value="1"/>
</dbReference>
<dbReference type="InterPro" id="IPR001599">
    <property type="entry name" value="Macroglobln_a2"/>
</dbReference>
<evidence type="ECO:0000259" key="13">
    <source>
        <dbReference type="SMART" id="SM01360"/>
    </source>
</evidence>
<feature type="domain" description="Alpha-2-macroglobulin bait region" evidence="12">
    <location>
        <begin position="455"/>
        <end position="603"/>
    </location>
</feature>
<dbReference type="InterPro" id="IPR040839">
    <property type="entry name" value="MG4"/>
</dbReference>
<dbReference type="Pfam" id="PF07677">
    <property type="entry name" value="A2M_recep"/>
    <property type="match status" value="1"/>
</dbReference>
<keyword evidence="5 11" id="KW-0732">Signal</keyword>
<reference evidence="15" key="2">
    <citation type="submission" date="2025-09" db="UniProtKB">
        <authorList>
            <consortium name="Ensembl"/>
        </authorList>
    </citation>
    <scope>IDENTIFICATION</scope>
</reference>
<dbReference type="PROSITE" id="PS00477">
    <property type="entry name" value="ALPHA_2_MACROGLOBULIN"/>
    <property type="match status" value="1"/>
</dbReference>
<dbReference type="Proteomes" id="UP000694416">
    <property type="component" value="Unplaced"/>
</dbReference>
<dbReference type="InterPro" id="IPR050473">
    <property type="entry name" value="A2M/Complement_sys"/>
</dbReference>
<feature type="chain" id="PRO_5034701266" evidence="11">
    <location>
        <begin position="27"/>
        <end position="1479"/>
    </location>
</feature>
<dbReference type="Gene3D" id="1.50.10.20">
    <property type="match status" value="1"/>
</dbReference>
<dbReference type="Pfam" id="PF17791">
    <property type="entry name" value="MG3"/>
    <property type="match status" value="1"/>
</dbReference>
<dbReference type="FunFam" id="2.60.40.1940:FF:000002">
    <property type="entry name" value="Alpha-2-macroglobulin"/>
    <property type="match status" value="1"/>
</dbReference>
<dbReference type="InterPro" id="IPR019742">
    <property type="entry name" value="MacrogloblnA2_CS"/>
</dbReference>
<accession>A0A8C9GS09</accession>
<dbReference type="SMART" id="SM01361">
    <property type="entry name" value="A2M_recep"/>
    <property type="match status" value="1"/>
</dbReference>
<dbReference type="SMART" id="SM01360">
    <property type="entry name" value="A2M"/>
    <property type="match status" value="1"/>
</dbReference>
<evidence type="ECO:0000313" key="15">
    <source>
        <dbReference type="Ensembl" id="ENSPTEP00000009598.1"/>
    </source>
</evidence>
<dbReference type="Gene3D" id="2.60.40.1940">
    <property type="match status" value="1"/>
</dbReference>
<evidence type="ECO:0000256" key="5">
    <source>
        <dbReference type="ARBA" id="ARBA00022729"/>
    </source>
</evidence>
<comment type="subcellular location">
    <subcellularLocation>
        <location evidence="1">Secreted</location>
    </subcellularLocation>
</comment>
<dbReference type="FunFam" id="2.60.40.1930:FF:000002">
    <property type="entry name" value="PZP, alpha-2-macroglobulin like"/>
    <property type="match status" value="1"/>
</dbReference>
<dbReference type="InterPro" id="IPR009048">
    <property type="entry name" value="A-macroglobulin_rcpt-bd"/>
</dbReference>
<keyword evidence="7" id="KW-0882">Thioester bond</keyword>
<dbReference type="Gene3D" id="2.60.40.690">
    <property type="entry name" value="Alpha-macroglobulin, receptor-binding domain"/>
    <property type="match status" value="1"/>
</dbReference>
<keyword evidence="8" id="KW-1015">Disulfide bond</keyword>
<evidence type="ECO:0000259" key="12">
    <source>
        <dbReference type="SMART" id="SM01359"/>
    </source>
</evidence>